<evidence type="ECO:0000313" key="3">
    <source>
        <dbReference type="Proteomes" id="UP000008820"/>
    </source>
</evidence>
<dbReference type="EnsemblMetazoa" id="AAEL008962-RC">
    <property type="protein sequence ID" value="AAEL008962-PC"/>
    <property type="gene ID" value="AAEL008962"/>
</dbReference>
<dbReference type="AlphaFoldDB" id="A0A6I8TGK6"/>
<reference evidence="2 3" key="1">
    <citation type="submission" date="2017-06" db="EMBL/GenBank/DDBJ databases">
        <title>Aedes aegypti genome working group (AGWG) sequencing and assembly.</title>
        <authorList>
            <consortium name="Aedes aegypti Genome Working Group (AGWG)"/>
            <person name="Matthews B.J."/>
        </authorList>
    </citation>
    <scope>NUCLEOTIDE SEQUENCE [LARGE SCALE GENOMIC DNA]</scope>
    <source>
        <strain evidence="2 3">LVP_AGWG</strain>
    </source>
</reference>
<feature type="compositionally biased region" description="Basic and acidic residues" evidence="1">
    <location>
        <begin position="58"/>
        <end position="70"/>
    </location>
</feature>
<dbReference type="InterPro" id="IPR023340">
    <property type="entry name" value="UMA"/>
</dbReference>
<feature type="region of interest" description="Disordered" evidence="1">
    <location>
        <begin position="39"/>
        <end position="94"/>
    </location>
</feature>
<dbReference type="InParanoid" id="A0A6I8TGK6"/>
<evidence type="ECO:0000313" key="2">
    <source>
        <dbReference type="EnsemblMetazoa" id="AAEL008962-PC"/>
    </source>
</evidence>
<protein>
    <submittedName>
        <fullName evidence="2">Uncharacterized protein</fullName>
    </submittedName>
</protein>
<name>A0A6I8TGK6_AEDAE</name>
<sequence length="178" mass="19365">MSQTPPEPSCHFCCENNIINIVVFLVGCSFFLPQKISKKPSPDHTPVEHIPGPIPPAPKEDDFIFVERKGGSTPSPSNSGRALNDSSPSRGGSLYPNIPVAGVPAAAPVHQRQQSEEKAGHHVLHGVPFKLSPELAKDSSHWEVTQYHANETLSFITKSAAVRVEYDFSLERGVLYDG</sequence>
<evidence type="ECO:0000256" key="1">
    <source>
        <dbReference type="SAM" id="MobiDB-lite"/>
    </source>
</evidence>
<organism evidence="2 3">
    <name type="scientific">Aedes aegypti</name>
    <name type="common">Yellowfever mosquito</name>
    <name type="synonym">Culex aegypti</name>
    <dbReference type="NCBI Taxonomy" id="7159"/>
    <lineage>
        <taxon>Eukaryota</taxon>
        <taxon>Metazoa</taxon>
        <taxon>Ecdysozoa</taxon>
        <taxon>Arthropoda</taxon>
        <taxon>Hexapoda</taxon>
        <taxon>Insecta</taxon>
        <taxon>Pterygota</taxon>
        <taxon>Neoptera</taxon>
        <taxon>Endopterygota</taxon>
        <taxon>Diptera</taxon>
        <taxon>Nematocera</taxon>
        <taxon>Culicoidea</taxon>
        <taxon>Culicidae</taxon>
        <taxon>Culicinae</taxon>
        <taxon>Aedini</taxon>
        <taxon>Aedes</taxon>
        <taxon>Stegomyia</taxon>
    </lineage>
</organism>
<keyword evidence="3" id="KW-1185">Reference proteome</keyword>
<dbReference type="PROSITE" id="PS51497">
    <property type="entry name" value="UMA"/>
    <property type="match status" value="1"/>
</dbReference>
<proteinExistence type="predicted"/>
<dbReference type="OrthoDB" id="5959275at2759"/>
<accession>A0A6I8TGK6</accession>
<reference evidence="2" key="2">
    <citation type="submission" date="2020-05" db="UniProtKB">
        <authorList>
            <consortium name="EnsemblMetazoa"/>
        </authorList>
    </citation>
    <scope>IDENTIFICATION</scope>
    <source>
        <strain evidence="2">LVP_AGWG</strain>
    </source>
</reference>
<feature type="compositionally biased region" description="Polar residues" evidence="1">
    <location>
        <begin position="72"/>
        <end position="90"/>
    </location>
</feature>
<gene>
    <name evidence="2" type="primary">5571308</name>
</gene>
<dbReference type="Proteomes" id="UP000008820">
    <property type="component" value="Chromosome 1"/>
</dbReference>